<reference evidence="1" key="1">
    <citation type="journal article" date="2014" name="Front. Microbiol.">
        <title>High frequency of phylogenetically diverse reductive dehalogenase-homologous genes in deep subseafloor sedimentary metagenomes.</title>
        <authorList>
            <person name="Kawai M."/>
            <person name="Futagami T."/>
            <person name="Toyoda A."/>
            <person name="Takaki Y."/>
            <person name="Nishi S."/>
            <person name="Hori S."/>
            <person name="Arai W."/>
            <person name="Tsubouchi T."/>
            <person name="Morono Y."/>
            <person name="Uchiyama I."/>
            <person name="Ito T."/>
            <person name="Fujiyama A."/>
            <person name="Inagaki F."/>
            <person name="Takami H."/>
        </authorList>
    </citation>
    <scope>NUCLEOTIDE SEQUENCE</scope>
    <source>
        <strain evidence="1">Expedition CK06-06</strain>
    </source>
</reference>
<sequence length="192" mass="21769">STYDGMDSYDQYEPSIAVDSSDYLHVVWDSLATGYTDYYQIWYAKYTTSWVTPVRISTYDGMDSYDQYEPSIAVDSSDYLHVVWHGKATGYTDYNKLWYAKYTASWVAPTCLQATGENQWPNARWSRYPACNIPTDRVDYVFTEGTASPFNIYFDYYLPPGWTGKISGVTNPAKIMGVDVANIAKVKGVPSA</sequence>
<protein>
    <submittedName>
        <fullName evidence="1">Uncharacterized protein</fullName>
    </submittedName>
</protein>
<dbReference type="AlphaFoldDB" id="X1SBB9"/>
<name>X1SBB9_9ZZZZ</name>
<evidence type="ECO:0000313" key="1">
    <source>
        <dbReference type="EMBL" id="GAI72725.1"/>
    </source>
</evidence>
<organism evidence="1">
    <name type="scientific">marine sediment metagenome</name>
    <dbReference type="NCBI Taxonomy" id="412755"/>
    <lineage>
        <taxon>unclassified sequences</taxon>
        <taxon>metagenomes</taxon>
        <taxon>ecological metagenomes</taxon>
    </lineage>
</organism>
<feature type="non-terminal residue" evidence="1">
    <location>
        <position position="1"/>
    </location>
</feature>
<accession>X1SBB9</accession>
<gene>
    <name evidence="1" type="ORF">S12H4_04309</name>
</gene>
<proteinExistence type="predicted"/>
<dbReference type="EMBL" id="BARW01001312">
    <property type="protein sequence ID" value="GAI72725.1"/>
    <property type="molecule type" value="Genomic_DNA"/>
</dbReference>
<comment type="caution">
    <text evidence="1">The sequence shown here is derived from an EMBL/GenBank/DDBJ whole genome shotgun (WGS) entry which is preliminary data.</text>
</comment>